<organism evidence="4 5">
    <name type="scientific">Symbiodinium microadriaticum</name>
    <name type="common">Dinoflagellate</name>
    <name type="synonym">Zooxanthella microadriatica</name>
    <dbReference type="NCBI Taxonomy" id="2951"/>
    <lineage>
        <taxon>Eukaryota</taxon>
        <taxon>Sar</taxon>
        <taxon>Alveolata</taxon>
        <taxon>Dinophyceae</taxon>
        <taxon>Suessiales</taxon>
        <taxon>Symbiodiniaceae</taxon>
        <taxon>Symbiodinium</taxon>
    </lineage>
</organism>
<feature type="compositionally biased region" description="Basic and acidic residues" evidence="2">
    <location>
        <begin position="916"/>
        <end position="931"/>
    </location>
</feature>
<feature type="region of interest" description="Disordered" evidence="2">
    <location>
        <begin position="806"/>
        <end position="837"/>
    </location>
</feature>
<dbReference type="OrthoDB" id="9981847at2759"/>
<feature type="region of interest" description="Disordered" evidence="2">
    <location>
        <begin position="883"/>
        <end position="1056"/>
    </location>
</feature>
<name>A0A1Q9F4H6_SYMMI</name>
<feature type="compositionally biased region" description="Acidic residues" evidence="2">
    <location>
        <begin position="1037"/>
        <end position="1046"/>
    </location>
</feature>
<proteinExistence type="predicted"/>
<evidence type="ECO:0000313" key="5">
    <source>
        <dbReference type="Proteomes" id="UP000186817"/>
    </source>
</evidence>
<evidence type="ECO:0000313" key="4">
    <source>
        <dbReference type="EMBL" id="OLQ14557.1"/>
    </source>
</evidence>
<dbReference type="InterPro" id="IPR058773">
    <property type="entry name" value="SGL_GH162"/>
</dbReference>
<sequence>MNRLGISGRELRLSCVVVRLQQDTQQAKCRLGFTGSFLAFLVLVLVISKSSPQNATEGANQRRLSEPTSPQLASSGCCRFAKEFEGVDWHSPQTRADFMANVMYMERRFLGRAAKLAFDPDTGMTYDGVGLNNNTGDVQHGSLRTFSAPSKEALHLSLLALALQPIEEVPKQLATVLPLLYSTEEALDILDKKAKTMEDFDAEFPGFGGFLPWFCSRGINKAGHCKTREDPGARMTPLSGWERTLPGLDNGQLAFGTAAVVHVLERRAKQEGAPSRFAKIARRWNARLERMKASVVNLFYNGAGLVRMVSELDNITVDIAKNASNAHNENGLYLWDAFEGEMIVLFMDIFGNWTKYARSGEEDKKLMWKIKAEHVEPVVYKAADNTKMVLQKGYWFSAHEQWKTLQLPYMDIPLVKHLFANGEFARLENSVQEQLPGLMASVNAPNGVQCDAHPYCSAVGIQSLAEEPIFNFKESETVLTPYAAFPSILVDPAAGLAWYNHMLAMPRVQTPIGSIESFTISGKAVAPMATWDAKVTTVLAMLGGTGPLLRTYMEEQGVYGIFEDRVKSMYEPVFKPVIASVVPNKASLDMHITQLPTLPWPAPHPASKESVPEDFPSCRCVEHQSTPGNGMTRGTVQLRWPEVAMEVLPNAMDGQADRLDEAMNVLSHLLVDLESELEDIAKNDAKKLPPIPSPEGLTNKSGQLDSALNVLNAQLIELENELQKDGFAPSLGDGKLETKEPKIQASSQGEKGPTPKQTQEVLATPLNVVPTMLLHTQPGQPQPHPGVAKALPGAPVMAQMPWGWRLPDQRLPQAPPQQFQPRTSPRPSRLSQEPAGQKLAVAPPQVASGAAMASAAMSATANMTPSTAPVLTYSGRAISPAPVGTGKARQPATPPPLVLSGSAFRSPSEGRIGAFRPEHAKSPMQRQHPDGWRSPTALPTAPSAFPMCRSTPSPRPSVGQGFGNSPAGNRLASTHGHAKSSWRSPSEGRIGSGPHWGPADGSGQTRTPRFDKAAQSPMRRPYKPQKPIALPKVNAGDEADSVDPEEGPGILGDYRSSRSGELAGELALSLAMSELSAQSDQKASPVASLREDLPRRVIRGQAADLVDWLQTAAVWKQCSFRRRTVCSNCGLDIDDKETFVSRINIATELGDVELGLYVHYEDLFSHEVVGGVIAFWSTLRCDAVIGGVKCEVLSFNEGQPSLPSGPCCLESPKSLTSLCECVAGGYRAREVEVVQMRGRSTGSLTSSNPSFYMSAMGGGGFNQAAVPAAAYIVDLADPVDQLLGNALRMLDVAAASKLMLRRLSPGRYEIDGRRVTLRWEQGGTGLVVLEDEVLDARGSAMPLVAYLKSAGNVAASLSGQRADMPKIARVPKAQRLTFDDDAPAEQNLASQIEKLGSERCESMRLAVEQARLREEAAEKYEKLYLMTGSLSVIL</sequence>
<evidence type="ECO:0000256" key="1">
    <source>
        <dbReference type="SAM" id="Coils"/>
    </source>
</evidence>
<keyword evidence="1" id="KW-0175">Coiled coil</keyword>
<evidence type="ECO:0000256" key="2">
    <source>
        <dbReference type="SAM" id="MobiDB-lite"/>
    </source>
</evidence>
<dbReference type="Pfam" id="PF26157">
    <property type="entry name" value="SGL_GH162"/>
    <property type="match status" value="1"/>
</dbReference>
<feature type="compositionally biased region" description="Polar residues" evidence="2">
    <location>
        <begin position="744"/>
        <end position="757"/>
    </location>
</feature>
<reference evidence="4 5" key="1">
    <citation type="submission" date="2016-02" db="EMBL/GenBank/DDBJ databases">
        <title>Genome analysis of coral dinoflagellate symbionts highlights evolutionary adaptations to a symbiotic lifestyle.</title>
        <authorList>
            <person name="Aranda M."/>
            <person name="Li Y."/>
            <person name="Liew Y.J."/>
            <person name="Baumgarten S."/>
            <person name="Simakov O."/>
            <person name="Wilson M."/>
            <person name="Piel J."/>
            <person name="Ashoor H."/>
            <person name="Bougouffa S."/>
            <person name="Bajic V.B."/>
            <person name="Ryu T."/>
            <person name="Ravasi T."/>
            <person name="Bayer T."/>
            <person name="Micklem G."/>
            <person name="Kim H."/>
            <person name="Bhak J."/>
            <person name="Lajeunesse T.C."/>
            <person name="Voolstra C.R."/>
        </authorList>
    </citation>
    <scope>NUCLEOTIDE SEQUENCE [LARGE SCALE GENOMIC DNA]</scope>
    <source>
        <strain evidence="4 5">CCMP2467</strain>
    </source>
</reference>
<protein>
    <recommendedName>
        <fullName evidence="3">Endo-beta-1,2-glucanase SGL domain-containing protein</fullName>
    </recommendedName>
</protein>
<feature type="compositionally biased region" description="Polar residues" evidence="2">
    <location>
        <begin position="816"/>
        <end position="831"/>
    </location>
</feature>
<evidence type="ECO:0000259" key="3">
    <source>
        <dbReference type="Pfam" id="PF26157"/>
    </source>
</evidence>
<gene>
    <name evidence="4" type="ORF">AK812_SmicGene1310</name>
</gene>
<feature type="region of interest" description="Disordered" evidence="2">
    <location>
        <begin position="725"/>
        <end position="757"/>
    </location>
</feature>
<feature type="coiled-coil region" evidence="1">
    <location>
        <begin position="656"/>
        <end position="721"/>
    </location>
</feature>
<keyword evidence="5" id="KW-1185">Reference proteome</keyword>
<dbReference type="Proteomes" id="UP000186817">
    <property type="component" value="Unassembled WGS sequence"/>
</dbReference>
<accession>A0A1Q9F4H6</accession>
<feature type="domain" description="Endo-beta-1,2-glucanase SGL" evidence="3">
    <location>
        <begin position="124"/>
        <end position="577"/>
    </location>
</feature>
<comment type="caution">
    <text evidence="4">The sequence shown here is derived from an EMBL/GenBank/DDBJ whole genome shotgun (WGS) entry which is preliminary data.</text>
</comment>
<dbReference type="EMBL" id="LSRX01000014">
    <property type="protein sequence ID" value="OLQ14557.1"/>
    <property type="molecule type" value="Genomic_DNA"/>
</dbReference>